<organism evidence="1 2">
    <name type="scientific">Cucumis sativus</name>
    <name type="common">Cucumber</name>
    <dbReference type="NCBI Taxonomy" id="3659"/>
    <lineage>
        <taxon>Eukaryota</taxon>
        <taxon>Viridiplantae</taxon>
        <taxon>Streptophyta</taxon>
        <taxon>Embryophyta</taxon>
        <taxon>Tracheophyta</taxon>
        <taxon>Spermatophyta</taxon>
        <taxon>Magnoliopsida</taxon>
        <taxon>eudicotyledons</taxon>
        <taxon>Gunneridae</taxon>
        <taxon>Pentapetalae</taxon>
        <taxon>rosids</taxon>
        <taxon>fabids</taxon>
        <taxon>Cucurbitales</taxon>
        <taxon>Cucurbitaceae</taxon>
        <taxon>Benincaseae</taxon>
        <taxon>Cucumis</taxon>
    </lineage>
</organism>
<reference evidence="1 2" key="3">
    <citation type="journal article" date="2010" name="BMC Genomics">
        <title>Transcriptome sequencing and comparative analysis of cucumber flowers with different sex types.</title>
        <authorList>
            <person name="Guo S."/>
            <person name="Zheng Y."/>
            <person name="Joung J.G."/>
            <person name="Liu S."/>
            <person name="Zhang Z."/>
            <person name="Crasta O.R."/>
            <person name="Sobral B.W."/>
            <person name="Xu Y."/>
            <person name="Huang S."/>
            <person name="Fei Z."/>
        </authorList>
    </citation>
    <scope>NUCLEOTIDE SEQUENCE [LARGE SCALE GENOMIC DNA]</scope>
    <source>
        <strain evidence="2">cv. 9930</strain>
    </source>
</reference>
<sequence length="71" mass="8081">MGRGGELSKGCYNHYRRTTSMEMKKEKWGLMGLLIGQSLRVEVEAPIRVKAEEKTFVSPRKIVVESRVLNA</sequence>
<reference evidence="1 2" key="1">
    <citation type="journal article" date="2009" name="Nat. Genet.">
        <title>The genome of the cucumber, Cucumis sativus L.</title>
        <authorList>
            <person name="Huang S."/>
            <person name="Li R."/>
            <person name="Zhang Z."/>
            <person name="Li L."/>
            <person name="Gu X."/>
            <person name="Fan W."/>
            <person name="Lucas W.J."/>
            <person name="Wang X."/>
            <person name="Xie B."/>
            <person name="Ni P."/>
            <person name="Ren Y."/>
            <person name="Zhu H."/>
            <person name="Li J."/>
            <person name="Lin K."/>
            <person name="Jin W."/>
            <person name="Fei Z."/>
            <person name="Li G."/>
            <person name="Staub J."/>
            <person name="Kilian A."/>
            <person name="van der Vossen E.A."/>
            <person name="Wu Y."/>
            <person name="Guo J."/>
            <person name="He J."/>
            <person name="Jia Z."/>
            <person name="Ren Y."/>
            <person name="Tian G."/>
            <person name="Lu Y."/>
            <person name="Ruan J."/>
            <person name="Qian W."/>
            <person name="Wang M."/>
            <person name="Huang Q."/>
            <person name="Li B."/>
            <person name="Xuan Z."/>
            <person name="Cao J."/>
            <person name="Asan"/>
            <person name="Wu Z."/>
            <person name="Zhang J."/>
            <person name="Cai Q."/>
            <person name="Bai Y."/>
            <person name="Zhao B."/>
            <person name="Han Y."/>
            <person name="Li Y."/>
            <person name="Li X."/>
            <person name="Wang S."/>
            <person name="Shi Q."/>
            <person name="Liu S."/>
            <person name="Cho W.K."/>
            <person name="Kim J.Y."/>
            <person name="Xu Y."/>
            <person name="Heller-Uszynska K."/>
            <person name="Miao H."/>
            <person name="Cheng Z."/>
            <person name="Zhang S."/>
            <person name="Wu J."/>
            <person name="Yang Y."/>
            <person name="Kang H."/>
            <person name="Li M."/>
            <person name="Liang H."/>
            <person name="Ren X."/>
            <person name="Shi Z."/>
            <person name="Wen M."/>
            <person name="Jian M."/>
            <person name="Yang H."/>
            <person name="Zhang G."/>
            <person name="Yang Z."/>
            <person name="Chen R."/>
            <person name="Liu S."/>
            <person name="Li J."/>
            <person name="Ma L."/>
            <person name="Liu H."/>
            <person name="Zhou Y."/>
            <person name="Zhao J."/>
            <person name="Fang X."/>
            <person name="Li G."/>
            <person name="Fang L."/>
            <person name="Li Y."/>
            <person name="Liu D."/>
            <person name="Zheng H."/>
            <person name="Zhang Y."/>
            <person name="Qin N."/>
            <person name="Li Z."/>
            <person name="Yang G."/>
            <person name="Yang S."/>
            <person name="Bolund L."/>
            <person name="Kristiansen K."/>
            <person name="Zheng H."/>
            <person name="Li S."/>
            <person name="Zhang X."/>
            <person name="Yang H."/>
            <person name="Wang J."/>
            <person name="Sun R."/>
            <person name="Zhang B."/>
            <person name="Jiang S."/>
            <person name="Wang J."/>
            <person name="Du Y."/>
            <person name="Li S."/>
        </authorList>
    </citation>
    <scope>NUCLEOTIDE SEQUENCE [LARGE SCALE GENOMIC DNA]</scope>
    <source>
        <strain evidence="2">cv. 9930</strain>
    </source>
</reference>
<accession>A0A0A0L2F9</accession>
<dbReference type="EMBL" id="CM002924">
    <property type="protein sequence ID" value="KGN56150.1"/>
    <property type="molecule type" value="Genomic_DNA"/>
</dbReference>
<protein>
    <submittedName>
        <fullName evidence="1">Uncharacterized protein</fullName>
    </submittedName>
</protein>
<evidence type="ECO:0000313" key="2">
    <source>
        <dbReference type="Proteomes" id="UP000029981"/>
    </source>
</evidence>
<gene>
    <name evidence="1" type="ORF">Csa_3G078810</name>
</gene>
<keyword evidence="2" id="KW-1185">Reference proteome</keyword>
<reference evidence="1 2" key="4">
    <citation type="journal article" date="2011" name="BMC Genomics">
        <title>RNA-Seq improves annotation of protein-coding genes in the cucumber genome.</title>
        <authorList>
            <person name="Li Z."/>
            <person name="Zhang Z."/>
            <person name="Yan P."/>
            <person name="Huang S."/>
            <person name="Fei Z."/>
            <person name="Lin K."/>
        </authorList>
    </citation>
    <scope>NUCLEOTIDE SEQUENCE [LARGE SCALE GENOMIC DNA]</scope>
    <source>
        <strain evidence="2">cv. 9930</strain>
    </source>
</reference>
<dbReference type="Gramene" id="KGN56150">
    <property type="protein sequence ID" value="KGN56150"/>
    <property type="gene ID" value="Csa_3G078810"/>
</dbReference>
<dbReference type="Proteomes" id="UP000029981">
    <property type="component" value="Chromosome 3"/>
</dbReference>
<evidence type="ECO:0000313" key="1">
    <source>
        <dbReference type="EMBL" id="KGN56150.1"/>
    </source>
</evidence>
<reference evidence="1 2" key="2">
    <citation type="journal article" date="2009" name="PLoS ONE">
        <title>An integrated genetic and cytogenetic map of the cucumber genome.</title>
        <authorList>
            <person name="Ren Y."/>
            <person name="Zhang Z."/>
            <person name="Liu J."/>
            <person name="Staub J.E."/>
            <person name="Han Y."/>
            <person name="Cheng Z."/>
            <person name="Li X."/>
            <person name="Lu J."/>
            <person name="Miao H."/>
            <person name="Kang H."/>
            <person name="Xie B."/>
            <person name="Gu X."/>
            <person name="Wang X."/>
            <person name="Du Y."/>
            <person name="Jin W."/>
            <person name="Huang S."/>
        </authorList>
    </citation>
    <scope>NUCLEOTIDE SEQUENCE [LARGE SCALE GENOMIC DNA]</scope>
    <source>
        <strain evidence="2">cv. 9930</strain>
    </source>
</reference>
<name>A0A0A0L2F9_CUCSA</name>
<proteinExistence type="predicted"/>
<dbReference type="AlphaFoldDB" id="A0A0A0L2F9"/>